<name>A0A3A8FQ76_9GAMM</name>
<keyword evidence="2" id="KW-0255">Endonuclease</keyword>
<dbReference type="Gene3D" id="3.60.10.10">
    <property type="entry name" value="Endonuclease/exonuclease/phosphatase"/>
    <property type="match status" value="1"/>
</dbReference>
<evidence type="ECO:0000313" key="3">
    <source>
        <dbReference type="Proteomes" id="UP000281084"/>
    </source>
</evidence>
<dbReference type="SUPFAM" id="SSF56219">
    <property type="entry name" value="DNase I-like"/>
    <property type="match status" value="1"/>
</dbReference>
<dbReference type="GO" id="GO:0004527">
    <property type="term" value="F:exonuclease activity"/>
    <property type="evidence" value="ECO:0007669"/>
    <property type="project" value="UniProtKB-KW"/>
</dbReference>
<organism evidence="2 3">
    <name type="scientific">Acinetobacter cumulans</name>
    <dbReference type="NCBI Taxonomy" id="2136182"/>
    <lineage>
        <taxon>Bacteria</taxon>
        <taxon>Pseudomonadati</taxon>
        <taxon>Pseudomonadota</taxon>
        <taxon>Gammaproteobacteria</taxon>
        <taxon>Moraxellales</taxon>
        <taxon>Moraxellaceae</taxon>
        <taxon>Acinetobacter</taxon>
    </lineage>
</organism>
<proteinExistence type="predicted"/>
<keyword evidence="2" id="KW-0378">Hydrolase</keyword>
<dbReference type="EMBL" id="RAXZ01000032">
    <property type="protein sequence ID" value="RKG48498.1"/>
    <property type="molecule type" value="Genomic_DNA"/>
</dbReference>
<protein>
    <submittedName>
        <fullName evidence="2">Endonuclease/exonuclease/phosphatase family protein</fullName>
    </submittedName>
</protein>
<dbReference type="InterPro" id="IPR005135">
    <property type="entry name" value="Endo/exonuclease/phosphatase"/>
</dbReference>
<dbReference type="InterPro" id="IPR036691">
    <property type="entry name" value="Endo/exonu/phosph_ase_sf"/>
</dbReference>
<gene>
    <name evidence="2" type="ORF">D7V64_15045</name>
</gene>
<evidence type="ECO:0000259" key="1">
    <source>
        <dbReference type="Pfam" id="PF19580"/>
    </source>
</evidence>
<sequence>MEEFLSIVWWNTSLSPPKSSKRNLASKDKKVSIAIILQKFMDMGYDFICLGEVSLEDVVYISDYLKLSKTEYNYAIGAQKQGRLYFDTAILYKKNHQLIKHNRDDCQFATMGLGGRNLKIFERYEFVHAVFGNLLTLYLSHWPSQLQDNSLNTATISSRLRFEVEKDLEEKKEVIMMGDYNVEPFSDEMVHHLQSSRDKDIVLKKPNIFYNPCWKFLPINPEVKVKGTYNFIKGNFHTWCVIDQILISSSFLKNQWSFDDSLTSIIDLDTLFKPNEEFKNPSDHWPLSTLITRIN</sequence>
<accession>A0A3A8FQ76</accession>
<comment type="caution">
    <text evidence="2">The sequence shown here is derived from an EMBL/GenBank/DDBJ whole genome shotgun (WGS) entry which is preliminary data.</text>
</comment>
<dbReference type="Proteomes" id="UP000281084">
    <property type="component" value="Unassembled WGS sequence"/>
</dbReference>
<dbReference type="AlphaFoldDB" id="A0A3A8FQ76"/>
<reference evidence="2 3" key="1">
    <citation type="submission" date="2018-09" db="EMBL/GenBank/DDBJ databases">
        <title>The draft genome of Acinetobacter spp. strains.</title>
        <authorList>
            <person name="Qin J."/>
            <person name="Feng Y."/>
            <person name="Zong Z."/>
        </authorList>
    </citation>
    <scope>NUCLEOTIDE SEQUENCE [LARGE SCALE GENOMIC DNA]</scope>
    <source>
        <strain evidence="2 3">WCHAc060002</strain>
    </source>
</reference>
<keyword evidence="2" id="KW-0540">Nuclease</keyword>
<dbReference type="RefSeq" id="WP_120368209.1">
    <property type="nucleotide sequence ID" value="NZ_RAXZ01000032.1"/>
</dbReference>
<dbReference type="GO" id="GO:0004519">
    <property type="term" value="F:endonuclease activity"/>
    <property type="evidence" value="ECO:0007669"/>
    <property type="project" value="UniProtKB-KW"/>
</dbReference>
<evidence type="ECO:0000313" key="2">
    <source>
        <dbReference type="EMBL" id="RKG48498.1"/>
    </source>
</evidence>
<keyword evidence="2" id="KW-0269">Exonuclease</keyword>
<dbReference type="Pfam" id="PF19580">
    <property type="entry name" value="Exo_endo_phos_3"/>
    <property type="match status" value="1"/>
</dbReference>
<feature type="domain" description="Endonuclease/exonuclease/phosphatase" evidence="1">
    <location>
        <begin position="28"/>
        <end position="257"/>
    </location>
</feature>